<dbReference type="EMBL" id="JARJCW010000071">
    <property type="protein sequence ID" value="KAJ7198807.1"/>
    <property type="molecule type" value="Genomic_DNA"/>
</dbReference>
<proteinExistence type="predicted"/>
<feature type="transmembrane region" description="Helical" evidence="1">
    <location>
        <begin position="132"/>
        <end position="156"/>
    </location>
</feature>
<feature type="signal peptide" evidence="2">
    <location>
        <begin position="1"/>
        <end position="21"/>
    </location>
</feature>
<feature type="transmembrane region" description="Helical" evidence="1">
    <location>
        <begin position="162"/>
        <end position="181"/>
    </location>
</feature>
<reference evidence="3" key="1">
    <citation type="submission" date="2023-03" db="EMBL/GenBank/DDBJ databases">
        <title>Massive genome expansion in bonnet fungi (Mycena s.s.) driven by repeated elements and novel gene families across ecological guilds.</title>
        <authorList>
            <consortium name="Lawrence Berkeley National Laboratory"/>
            <person name="Harder C.B."/>
            <person name="Miyauchi S."/>
            <person name="Viragh M."/>
            <person name="Kuo A."/>
            <person name="Thoen E."/>
            <person name="Andreopoulos B."/>
            <person name="Lu D."/>
            <person name="Skrede I."/>
            <person name="Drula E."/>
            <person name="Henrissat B."/>
            <person name="Morin E."/>
            <person name="Kohler A."/>
            <person name="Barry K."/>
            <person name="LaButti K."/>
            <person name="Morin E."/>
            <person name="Salamov A."/>
            <person name="Lipzen A."/>
            <person name="Mereny Z."/>
            <person name="Hegedus B."/>
            <person name="Baldrian P."/>
            <person name="Stursova M."/>
            <person name="Weitz H."/>
            <person name="Taylor A."/>
            <person name="Grigoriev I.V."/>
            <person name="Nagy L.G."/>
            <person name="Martin F."/>
            <person name="Kauserud H."/>
        </authorList>
    </citation>
    <scope>NUCLEOTIDE SEQUENCE</scope>
    <source>
        <strain evidence="3">9144</strain>
    </source>
</reference>
<feature type="transmembrane region" description="Helical" evidence="1">
    <location>
        <begin position="359"/>
        <end position="380"/>
    </location>
</feature>
<feature type="transmembrane region" description="Helical" evidence="1">
    <location>
        <begin position="470"/>
        <end position="493"/>
    </location>
</feature>
<feature type="chain" id="PRO_5041937767" evidence="2">
    <location>
        <begin position="22"/>
        <end position="500"/>
    </location>
</feature>
<gene>
    <name evidence="3" type="ORF">GGX14DRAFT_536624</name>
</gene>
<keyword evidence="1" id="KW-1133">Transmembrane helix</keyword>
<feature type="transmembrane region" description="Helical" evidence="1">
    <location>
        <begin position="416"/>
        <end position="437"/>
    </location>
</feature>
<feature type="transmembrane region" description="Helical" evidence="1">
    <location>
        <begin position="322"/>
        <end position="347"/>
    </location>
</feature>
<comment type="caution">
    <text evidence="3">The sequence shown here is derived from an EMBL/GenBank/DDBJ whole genome shotgun (WGS) entry which is preliminary data.</text>
</comment>
<evidence type="ECO:0000256" key="1">
    <source>
        <dbReference type="SAM" id="Phobius"/>
    </source>
</evidence>
<accession>A0AAD6V001</accession>
<name>A0AAD6V001_9AGAR</name>
<keyword evidence="1" id="KW-0812">Transmembrane</keyword>
<keyword evidence="1" id="KW-0472">Membrane</keyword>
<feature type="transmembrane region" description="Helical" evidence="1">
    <location>
        <begin position="37"/>
        <end position="59"/>
    </location>
</feature>
<organism evidence="3 4">
    <name type="scientific">Mycena pura</name>
    <dbReference type="NCBI Taxonomy" id="153505"/>
    <lineage>
        <taxon>Eukaryota</taxon>
        <taxon>Fungi</taxon>
        <taxon>Dikarya</taxon>
        <taxon>Basidiomycota</taxon>
        <taxon>Agaricomycotina</taxon>
        <taxon>Agaricomycetes</taxon>
        <taxon>Agaricomycetidae</taxon>
        <taxon>Agaricales</taxon>
        <taxon>Marasmiineae</taxon>
        <taxon>Mycenaceae</taxon>
        <taxon>Mycena</taxon>
    </lineage>
</organism>
<protein>
    <submittedName>
        <fullName evidence="3">Uncharacterized protein</fullName>
    </submittedName>
</protein>
<evidence type="ECO:0000313" key="3">
    <source>
        <dbReference type="EMBL" id="KAJ7198807.1"/>
    </source>
</evidence>
<dbReference type="Proteomes" id="UP001219525">
    <property type="component" value="Unassembled WGS sequence"/>
</dbReference>
<keyword evidence="2" id="KW-0732">Signal</keyword>
<evidence type="ECO:0000313" key="4">
    <source>
        <dbReference type="Proteomes" id="UP001219525"/>
    </source>
</evidence>
<dbReference type="AlphaFoldDB" id="A0AAD6V001"/>
<keyword evidence="4" id="KW-1185">Reference proteome</keyword>
<sequence length="500" mass="54914">MNNPSRCLTFLAWLLPFLALAAQLPFGATDKLDNIFAVLLSVGSPTLAAYSLSLTVLNWHWIARRFSRVSYPNTRNAIKILNRLQQAPIKVVSRDSLLASLVVLPENDRWWNELVDWLDYTHTWSISSVASIMWVSVAFLFTVIDSFTGAVITSALNANGQGVGSAYLWLLPVVIGWLQLGPKCDSARLHRAVDRANAEAYVASDRGAVLANETTADCAISLSKYTGSVHRDEQCSPPIYNYARFLPWVQAVEEVYHVFEEASARTERHLSVNPLIPWKRENKTGKVGSANRSGTSAQVEAYVRPANPVPRSRWGPDVFSRFFVSSLLALALTWSTTGAAVIVVWFTPTRGLGCRSGAYLLYGALSTLVWMLLVTSSTLAHYSAQPTLDVEGLLSYTRASRVAGSLAIALRRMGKLLATVNAVWIVLACIFQFSSFFDRCYCNSSVLGLGRAAYDVVDLVPADISIMKSAWIGGIVLAGGCSILYIVWLNIFINPPLPPE</sequence>
<evidence type="ECO:0000256" key="2">
    <source>
        <dbReference type="SAM" id="SignalP"/>
    </source>
</evidence>